<name>A0A0A2C569_PROMR</name>
<evidence type="ECO:0000256" key="4">
    <source>
        <dbReference type="ARBA" id="ARBA00022801"/>
    </source>
</evidence>
<evidence type="ECO:0000256" key="2">
    <source>
        <dbReference type="ARBA" id="ARBA00022741"/>
    </source>
</evidence>
<reference evidence="12" key="1">
    <citation type="journal article" date="2014" name="Sci. Data">
        <title>Genomes of diverse isolates of the marine cyanobacterium Prochlorococcus.</title>
        <authorList>
            <person name="Biller S."/>
            <person name="Berube P."/>
            <person name="Thompson J."/>
            <person name="Kelly L."/>
            <person name="Roggensack S."/>
            <person name="Awad L."/>
            <person name="Roache-Johnson K."/>
            <person name="Ding H."/>
            <person name="Giovannoni S.J."/>
            <person name="Moore L.R."/>
            <person name="Chisholm S.W."/>
        </authorList>
    </citation>
    <scope>NUCLEOTIDE SEQUENCE [LARGE SCALE GENOMIC DNA]</scope>
    <source>
        <strain evidence="12">PAC1</strain>
    </source>
</reference>
<dbReference type="InterPro" id="IPR041500">
    <property type="entry name" value="RecC_C"/>
</dbReference>
<evidence type="ECO:0000256" key="8">
    <source>
        <dbReference type="ARBA" id="ARBA00023125"/>
    </source>
</evidence>
<keyword evidence="9" id="KW-0234">DNA repair</keyword>
<accession>A0A0A2C569</accession>
<dbReference type="GO" id="GO:0005524">
    <property type="term" value="F:ATP binding"/>
    <property type="evidence" value="ECO:0007669"/>
    <property type="project" value="UniProtKB-KW"/>
</dbReference>
<dbReference type="HAMAP" id="MF_01486">
    <property type="entry name" value="RecC"/>
    <property type="match status" value="1"/>
</dbReference>
<evidence type="ECO:0000259" key="10">
    <source>
        <dbReference type="Pfam" id="PF17946"/>
    </source>
</evidence>
<dbReference type="Gene3D" id="3.40.50.300">
    <property type="entry name" value="P-loop containing nucleotide triphosphate hydrolases"/>
    <property type="match status" value="2"/>
</dbReference>
<dbReference type="GO" id="GO:0003677">
    <property type="term" value="F:DNA binding"/>
    <property type="evidence" value="ECO:0007669"/>
    <property type="project" value="UniProtKB-KW"/>
</dbReference>
<dbReference type="InterPro" id="IPR006697">
    <property type="entry name" value="RecC"/>
</dbReference>
<dbReference type="Gene3D" id="1.10.10.160">
    <property type="match status" value="1"/>
</dbReference>
<keyword evidence="5" id="KW-0347">Helicase</keyword>
<dbReference type="AlphaFoldDB" id="A0A0A2C569"/>
<comment type="caution">
    <text evidence="11">The sequence shown here is derived from an EMBL/GenBank/DDBJ whole genome shotgun (WGS) entry which is preliminary data.</text>
</comment>
<dbReference type="GO" id="GO:0006281">
    <property type="term" value="P:DNA repair"/>
    <property type="evidence" value="ECO:0007669"/>
    <property type="project" value="UniProtKB-KW"/>
</dbReference>
<dbReference type="EC" id="3.1.11.5" evidence="11"/>
<gene>
    <name evidence="11" type="ORF">EV03_1479</name>
</gene>
<organism evidence="11 12">
    <name type="scientific">Prochlorococcus marinus str. PAC1</name>
    <dbReference type="NCBI Taxonomy" id="59924"/>
    <lineage>
        <taxon>Bacteria</taxon>
        <taxon>Bacillati</taxon>
        <taxon>Cyanobacteriota</taxon>
        <taxon>Cyanophyceae</taxon>
        <taxon>Synechococcales</taxon>
        <taxon>Prochlorococcaceae</taxon>
        <taxon>Prochlorococcus</taxon>
    </lineage>
</organism>
<evidence type="ECO:0000256" key="7">
    <source>
        <dbReference type="ARBA" id="ARBA00022840"/>
    </source>
</evidence>
<dbReference type="Pfam" id="PF17946">
    <property type="entry name" value="RecC_C"/>
    <property type="match status" value="1"/>
</dbReference>
<dbReference type="SUPFAM" id="SSF52540">
    <property type="entry name" value="P-loop containing nucleoside triphosphate hydrolases"/>
    <property type="match status" value="2"/>
</dbReference>
<dbReference type="Pfam" id="PF04257">
    <property type="entry name" value="Exonuc_V_gamma"/>
    <property type="match status" value="1"/>
</dbReference>
<sequence length="1097" mass="127252">MLTIYRSNKAEWLAEILGQELRLNPPEITEEVNIIVSTWPSSRWLGERLSIINNINALVKYPFPGTYLKRLVKRIIGIDPNEKDPWEKNHLVWTILEVLPELKKEEEAEIIRSWLEKSANENEKINVNSWDLANNIAEIYDDYILYRPEIIKQWLSKKAKKTSRENSVNNNIIWQEILFNFLYKKINKDPFCIQVEKAIQRLKKDDISKLDYPKNLYIYGISSLAPLQIDLIQAFSKVINIKIYLISPCNDLWQRCEARRLQFRKTWNTPPDRQWLLESPRLEAFLGRMGAEFQQLLEGSGEYQLGNRNEEDIFSLTADIATNKGNKPSLLEQLQQELLSTKNESILTKEKTDKSLLFLKSPGKYRQVELIRDHILQLLANDKELQPRDILIMTPQIDSYAPIITSVFNNIDHDTTHLPWVITDRNQENKVGLIHFILNLLEISTSRLTASIFENLLTNPAFQKQQNISIDEVSNITQSLQSAGFTWGLDSSERFGEETHSLCWCLERFLLGLVLPNDPINGISNISPYSDNISTIEFIKAWGILSKLCNYIDALRSSRSCKEWIKLITSLVKDLFGDGGEWAWEEQQLLTIVNSWGLITENCELEIDCLVVKDIITKALSSTNGKFGHRTGKITISALEPMRAIPHQIIIVMGLESRTFPRIDNRRSFNLLERKRKLGDPNQYDKDRYSLLEAIISTRQNLLLSWNSKDEKTGEDLEPPSPIQQWLDYLKIKLRANTLQDILIDPPANPLDHFNFIKTENSQIMSCDMKNLEARKWLEKAIPTKGVSLALPIKWKEINVRELKSYSFEKTKEWLLNPQIAWLKENEIQSKEFVNLIEDNDSLELSELEKYKLLNYRLENSDLRKINHRKNNSNYWEENFSGKGIFPPKGSGLIEEDILEERWNNLISAIYATGEITKKFIKLQDLEGEFYFGGQNLIQIEIGSLKYKTLMKGWLNHLYLSANSSFNSKTLIISKKIDYSKKIIYEVSKEIHPINTQEATKILTEIHLLAAAGRKNCWPIPPESGLSYALAINEKNKNEEYLFQKKWEGDLYRQGERESLTMELCFGKECKASTFLDVKSFKDVLMSLYEPLLKNIN</sequence>
<keyword evidence="6" id="KW-0269">Exonuclease</keyword>
<dbReference type="InterPro" id="IPR013986">
    <property type="entry name" value="DExx_box_DNA_helicase_dom_sf"/>
</dbReference>
<feature type="domain" description="RecC C-terminal" evidence="10">
    <location>
        <begin position="813"/>
        <end position="1032"/>
    </location>
</feature>
<dbReference type="PANTHER" id="PTHR30591">
    <property type="entry name" value="RECBCD ENZYME SUBUNIT RECC"/>
    <property type="match status" value="1"/>
</dbReference>
<evidence type="ECO:0000256" key="3">
    <source>
        <dbReference type="ARBA" id="ARBA00022763"/>
    </source>
</evidence>
<dbReference type="Proteomes" id="UP000030392">
    <property type="component" value="Unassembled WGS sequence"/>
</dbReference>
<evidence type="ECO:0000256" key="9">
    <source>
        <dbReference type="ARBA" id="ARBA00023204"/>
    </source>
</evidence>
<dbReference type="GO" id="GO:0006310">
    <property type="term" value="P:DNA recombination"/>
    <property type="evidence" value="ECO:0007669"/>
    <property type="project" value="TreeGrafter"/>
</dbReference>
<proteinExistence type="inferred from homology"/>
<keyword evidence="3" id="KW-0227">DNA damage</keyword>
<dbReference type="GO" id="GO:0004386">
    <property type="term" value="F:helicase activity"/>
    <property type="evidence" value="ECO:0007669"/>
    <property type="project" value="UniProtKB-KW"/>
</dbReference>
<keyword evidence="4 11" id="KW-0378">Hydrolase</keyword>
<dbReference type="GO" id="GO:0008854">
    <property type="term" value="F:exodeoxyribonuclease V activity"/>
    <property type="evidence" value="ECO:0007669"/>
    <property type="project" value="UniProtKB-EC"/>
</dbReference>
<dbReference type="EMBL" id="JNAX01000014">
    <property type="protein sequence ID" value="KGG20015.1"/>
    <property type="molecule type" value="Genomic_DNA"/>
</dbReference>
<keyword evidence="1" id="KW-0540">Nuclease</keyword>
<keyword evidence="7" id="KW-0067">ATP-binding</keyword>
<evidence type="ECO:0000313" key="12">
    <source>
        <dbReference type="Proteomes" id="UP000030392"/>
    </source>
</evidence>
<evidence type="ECO:0000256" key="5">
    <source>
        <dbReference type="ARBA" id="ARBA00022806"/>
    </source>
</evidence>
<evidence type="ECO:0000256" key="6">
    <source>
        <dbReference type="ARBA" id="ARBA00022839"/>
    </source>
</evidence>
<evidence type="ECO:0000313" key="11">
    <source>
        <dbReference type="EMBL" id="KGG20015.1"/>
    </source>
</evidence>
<keyword evidence="2" id="KW-0547">Nucleotide-binding</keyword>
<keyword evidence="8" id="KW-0238">DNA-binding</keyword>
<dbReference type="RefSeq" id="WP_036906545.1">
    <property type="nucleotide sequence ID" value="NZ_CP138967.1"/>
</dbReference>
<dbReference type="Gene3D" id="3.40.50.10930">
    <property type="match status" value="1"/>
</dbReference>
<dbReference type="GO" id="GO:0009338">
    <property type="term" value="C:exodeoxyribonuclease V complex"/>
    <property type="evidence" value="ECO:0007669"/>
    <property type="project" value="InterPro"/>
</dbReference>
<protein>
    <submittedName>
        <fullName evidence="11">Exodeoxyribonuclease V gamma chain</fullName>
        <ecNumber evidence="11">3.1.11.5</ecNumber>
    </submittedName>
</protein>
<evidence type="ECO:0000256" key="1">
    <source>
        <dbReference type="ARBA" id="ARBA00022722"/>
    </source>
</evidence>
<dbReference type="SUPFAM" id="SSF52980">
    <property type="entry name" value="Restriction endonuclease-like"/>
    <property type="match status" value="1"/>
</dbReference>
<dbReference type="PIRSF" id="PIRSF000980">
    <property type="entry name" value="RecC"/>
    <property type="match status" value="1"/>
</dbReference>
<dbReference type="PANTHER" id="PTHR30591:SF1">
    <property type="entry name" value="RECBCD ENZYME SUBUNIT RECC"/>
    <property type="match status" value="1"/>
</dbReference>
<dbReference type="InterPro" id="IPR011335">
    <property type="entry name" value="Restrct_endonuc-II-like"/>
</dbReference>
<dbReference type="InterPro" id="IPR027417">
    <property type="entry name" value="P-loop_NTPase"/>
</dbReference>